<sequence length="960" mass="110927">MILDKIIKPKWQHRNPEVRKQAVEDLTDLTLISDIARKDESPLVRLTAVRKLKDLTLLDSIAQTETDKEVKELASQRFKDFLSGRKDGIELTVRLQWLNQLTDSNLLEQLARSAKEAEMRLIALSKVTRESLCGDLAIEDPDNQVRLAAAEKITQKSTLERVFKALRNKDKKISQLMRGRLDALIEASERPAKIKAEAERICSRLELLLKAKAWEQNNDTEFKRLQGDWSAIQAETDSVYNERYQQAEQRFLQNSQEYQQTQTELREREAAYLPLRDVKQTLYNQLIDLINCLETEPTRADTIGQTLDGLILQWDAITSLPADEEEQWQNRFKQALTTAQKHQQTAQALIGTVQALEATLHQAQALLNQLGTFKLQQIKELETAWNAVSQPANKPELLKTLNTRFNDTVKALKTSMEEQNEHREQAVKTLKQILKDIETALETGELHKAMPLEQQAKDLAQQNPGLLNRNKNLETRLHGISAKIRELHSWERWGDNVEREQLCAEMEELATNPDDDPEVTARLIREAQAKWKSLGTHGYPQSLWERFNKACNTAYKPCQEHFEQQAREREKNYQEKQTLCDQLETFAAQIDWRNPNWKEIYNTIRDIDKAWRQLGPTNRKARKVISTRYEKTMGNIEKYLDEERKDNQRRREHLIEKVKATQTYDDVEKAIDEVKRLQAEWHVSVPGSRGRERQLWKAFRSACDVVFERRKEKQEAFKKELQTHFDAKLAVCEKIETLAQAEGDDIKDAMSQLRKLQKEWHDAGEVPKKQKDHLDDRYKKACKQVEQKYQAHLLSEKRAQLQLLRDKAVLCIQLERAEIIDADSQIAEAQAQWQALATLENMQLEQAITVRFANANDMVKTGKQVYDPAVLQAQAVLCLRLEILAGIPSPPEAAEARMAYQVARLSQVMSGEAQAQTDKFAEVQEIERAWHLSGATAGDAALKLEQRFYHALEAFYANQR</sequence>
<dbReference type="Pfam" id="PF03993">
    <property type="entry name" value="DUF349"/>
    <property type="match status" value="3"/>
</dbReference>
<dbReference type="OrthoDB" id="5523335at2"/>
<dbReference type="eggNOG" id="COG1196">
    <property type="taxonomic scope" value="Bacteria"/>
</dbReference>
<dbReference type="STRING" id="395493.BegalDRAFT_1616"/>
<dbReference type="InterPro" id="IPR007139">
    <property type="entry name" value="DUF349"/>
</dbReference>
<name>I3CFV2_9GAMM</name>
<evidence type="ECO:0008006" key="4">
    <source>
        <dbReference type="Google" id="ProtNLM"/>
    </source>
</evidence>
<proteinExistence type="predicted"/>
<feature type="coiled-coil region" evidence="1">
    <location>
        <begin position="416"/>
        <end position="476"/>
    </location>
</feature>
<organism evidence="2 3">
    <name type="scientific">Beggiatoa alba B18LD</name>
    <dbReference type="NCBI Taxonomy" id="395493"/>
    <lineage>
        <taxon>Bacteria</taxon>
        <taxon>Pseudomonadati</taxon>
        <taxon>Pseudomonadota</taxon>
        <taxon>Gammaproteobacteria</taxon>
        <taxon>Thiotrichales</taxon>
        <taxon>Thiotrichaceae</taxon>
        <taxon>Beggiatoa</taxon>
    </lineage>
</organism>
<dbReference type="HOGENOM" id="CLU_013017_0_0_6"/>
<dbReference type="InterPro" id="IPR016024">
    <property type="entry name" value="ARM-type_fold"/>
</dbReference>
<protein>
    <recommendedName>
        <fullName evidence="4">DUF349 domain-containing protein</fullName>
    </recommendedName>
</protein>
<dbReference type="SUPFAM" id="SSF48371">
    <property type="entry name" value="ARM repeat"/>
    <property type="match status" value="1"/>
</dbReference>
<dbReference type="RefSeq" id="WP_002685495.1">
    <property type="nucleotide sequence ID" value="NZ_JH600070.1"/>
</dbReference>
<gene>
    <name evidence="2" type="ORF">BegalDRAFT_1616</name>
</gene>
<accession>I3CFV2</accession>
<evidence type="ECO:0000313" key="2">
    <source>
        <dbReference type="EMBL" id="EIJ42495.1"/>
    </source>
</evidence>
<keyword evidence="1" id="KW-0175">Coiled coil</keyword>
<keyword evidence="3" id="KW-1185">Reference proteome</keyword>
<reference evidence="2 3" key="1">
    <citation type="submission" date="2011-11" db="EMBL/GenBank/DDBJ databases">
        <title>Improved High-Quality Draft sequence of Beggiatoa alba B18lD.</title>
        <authorList>
            <consortium name="US DOE Joint Genome Institute"/>
            <person name="Lucas S."/>
            <person name="Han J."/>
            <person name="Lapidus A."/>
            <person name="Cheng J.-F."/>
            <person name="Goodwin L."/>
            <person name="Pitluck S."/>
            <person name="Peters L."/>
            <person name="Mikhailova N."/>
            <person name="Held B."/>
            <person name="Detter J.C."/>
            <person name="Han C."/>
            <person name="Tapia R."/>
            <person name="Land M."/>
            <person name="Hauser L."/>
            <person name="Kyrpides N."/>
            <person name="Ivanova N."/>
            <person name="Pagani I."/>
            <person name="Samuel K."/>
            <person name="Teske A."/>
            <person name="Mueller J."/>
            <person name="Woyke T."/>
        </authorList>
    </citation>
    <scope>NUCLEOTIDE SEQUENCE [LARGE SCALE GENOMIC DNA]</scope>
    <source>
        <strain evidence="2 3">B18LD</strain>
    </source>
</reference>
<dbReference type="Proteomes" id="UP000005744">
    <property type="component" value="Unassembled WGS sequence"/>
</dbReference>
<evidence type="ECO:0000256" key="1">
    <source>
        <dbReference type="SAM" id="Coils"/>
    </source>
</evidence>
<dbReference type="EMBL" id="JH600070">
    <property type="protein sequence ID" value="EIJ42495.1"/>
    <property type="molecule type" value="Genomic_DNA"/>
</dbReference>
<evidence type="ECO:0000313" key="3">
    <source>
        <dbReference type="Proteomes" id="UP000005744"/>
    </source>
</evidence>
<dbReference type="AlphaFoldDB" id="I3CFV2"/>